<proteinExistence type="predicted"/>
<gene>
    <name evidence="1" type="ORF">HMPREF9304_09690</name>
</gene>
<dbReference type="RefSeq" id="WP_036928343.1">
    <property type="nucleotide sequence ID" value="NZ_JRPQ01000141.1"/>
</dbReference>
<accession>A0A098YQJ3</accession>
<evidence type="ECO:0000313" key="2">
    <source>
        <dbReference type="Proteomes" id="UP000029723"/>
    </source>
</evidence>
<name>A0A098YQJ3_9BACT</name>
<reference evidence="1 2" key="1">
    <citation type="submission" date="2014-07" db="EMBL/GenBank/DDBJ databases">
        <authorList>
            <person name="McCorrison J."/>
            <person name="Sanka R."/>
            <person name="Torralba M."/>
            <person name="Gillis M."/>
            <person name="Haft D.H."/>
            <person name="Methe B."/>
            <person name="Sutton G."/>
            <person name="Nelson K.E."/>
        </authorList>
    </citation>
    <scope>NUCLEOTIDE SEQUENCE [LARGE SCALE GENOMIC DNA]</scope>
    <source>
        <strain evidence="1 2">S9-PR14</strain>
    </source>
</reference>
<dbReference type="EMBL" id="JRPQ01000141">
    <property type="protein sequence ID" value="KGI21594.1"/>
    <property type="molecule type" value="Genomic_DNA"/>
</dbReference>
<sequence>MKVKIKHNYILTCCVGVLALICVLSIYSPIAFSNQQTERETSVKHYLVQIRLAEEKYRAKTGSYTASFDSLIQYGYLADSLQFIPFTNRQKFELETSMQLSPSGKQIPLMECRAKYTDFLQGLNKSFVQELIENELSAGRYPGLKIGDLQTPNNNAGNWE</sequence>
<dbReference type="AlphaFoldDB" id="A0A098YQJ3"/>
<protein>
    <submittedName>
        <fullName evidence="1">Uncharacterized protein</fullName>
    </submittedName>
</protein>
<dbReference type="OrthoDB" id="1466422at2"/>
<organism evidence="1 2">
    <name type="scientific">Hoylesella timonensis S9-PR14</name>
    <dbReference type="NCBI Taxonomy" id="1401062"/>
    <lineage>
        <taxon>Bacteria</taxon>
        <taxon>Pseudomonadati</taxon>
        <taxon>Bacteroidota</taxon>
        <taxon>Bacteroidia</taxon>
        <taxon>Bacteroidales</taxon>
        <taxon>Prevotellaceae</taxon>
        <taxon>Hoylesella</taxon>
    </lineage>
</organism>
<comment type="caution">
    <text evidence="1">The sequence shown here is derived from an EMBL/GenBank/DDBJ whole genome shotgun (WGS) entry which is preliminary data.</text>
</comment>
<evidence type="ECO:0000313" key="1">
    <source>
        <dbReference type="EMBL" id="KGI21594.1"/>
    </source>
</evidence>
<dbReference type="Proteomes" id="UP000029723">
    <property type="component" value="Unassembled WGS sequence"/>
</dbReference>